<keyword evidence="1" id="KW-0175">Coiled coil</keyword>
<dbReference type="EMBL" id="CP162599">
    <property type="protein sequence ID" value="XDK33835.1"/>
    <property type="molecule type" value="Genomic_DNA"/>
</dbReference>
<dbReference type="RefSeq" id="WP_368654513.1">
    <property type="nucleotide sequence ID" value="NZ_CP162599.1"/>
</dbReference>
<dbReference type="InterPro" id="IPR024623">
    <property type="entry name" value="YtxH"/>
</dbReference>
<gene>
    <name evidence="2" type="ORF">AB4Y30_05640</name>
</gene>
<feature type="coiled-coil region" evidence="1">
    <location>
        <begin position="95"/>
        <end position="122"/>
    </location>
</feature>
<dbReference type="InterPro" id="IPR052928">
    <property type="entry name" value="Desiccation-related_membrane"/>
</dbReference>
<protein>
    <submittedName>
        <fullName evidence="2">YtxH domain-containing protein</fullName>
    </submittedName>
</protein>
<evidence type="ECO:0000313" key="2">
    <source>
        <dbReference type="EMBL" id="XDK33835.1"/>
    </source>
</evidence>
<reference evidence="2" key="1">
    <citation type="submission" date="2024-07" db="EMBL/GenBank/DDBJ databases">
        <title>Halotolerant mesophilic bacterium Ornithinibacillus sp. 4-3, sp. nov., isolated from soil.</title>
        <authorList>
            <person name="Sidarenka A.V."/>
            <person name="Guliayeva D.E."/>
            <person name="Leanovich S.I."/>
            <person name="Hileuskaya K.S."/>
            <person name="Akhremchuk A.E."/>
            <person name="Sikolenko M.A."/>
            <person name="Valentovich L.N."/>
        </authorList>
    </citation>
    <scope>NUCLEOTIDE SEQUENCE</scope>
    <source>
        <strain evidence="2">4-3</strain>
    </source>
</reference>
<dbReference type="Pfam" id="PF12732">
    <property type="entry name" value="YtxH"/>
    <property type="match status" value="1"/>
</dbReference>
<sequence>MAKGKSLLIGFLVGGSVAAVATLLSAPSSGKVLRQQVREQSADWKNTMNKFIQDVIHLKDQITKTSKEGIELIGELTKDMKSSIEEWKVSVEPHQENIHQYLEQIETSIKELEDKLKDTKQD</sequence>
<dbReference type="PANTHER" id="PTHR35792">
    <property type="entry name" value="GENERAL STRESS PROTEIN"/>
    <property type="match status" value="1"/>
</dbReference>
<dbReference type="AlphaFoldDB" id="A0AB39HTR2"/>
<accession>A0AB39HTR2</accession>
<dbReference type="Gene3D" id="1.20.120.20">
    <property type="entry name" value="Apolipoprotein"/>
    <property type="match status" value="1"/>
</dbReference>
<evidence type="ECO:0000256" key="1">
    <source>
        <dbReference type="SAM" id="Coils"/>
    </source>
</evidence>
<dbReference type="PANTHER" id="PTHR35792:SF3">
    <property type="entry name" value="IG HYPOTHETICAL 17707"/>
    <property type="match status" value="1"/>
</dbReference>
<organism evidence="2">
    <name type="scientific">Ornithinibacillus sp. 4-3</name>
    <dbReference type="NCBI Taxonomy" id="3231488"/>
    <lineage>
        <taxon>Bacteria</taxon>
        <taxon>Bacillati</taxon>
        <taxon>Bacillota</taxon>
        <taxon>Bacilli</taxon>
        <taxon>Bacillales</taxon>
        <taxon>Bacillaceae</taxon>
        <taxon>Ornithinibacillus</taxon>
    </lineage>
</organism>
<proteinExistence type="predicted"/>
<name>A0AB39HTR2_9BACI</name>